<dbReference type="GO" id="GO:0003924">
    <property type="term" value="F:GTPase activity"/>
    <property type="evidence" value="ECO:0007669"/>
    <property type="project" value="InterPro"/>
</dbReference>
<accession>A0A7J6UG54</accession>
<evidence type="ECO:0000256" key="3">
    <source>
        <dbReference type="PROSITE-ProRule" id="PRU00283"/>
    </source>
</evidence>
<dbReference type="Gene3D" id="3.40.50.300">
    <property type="entry name" value="P-loop containing nucleotide triphosphate hydrolases"/>
    <property type="match status" value="1"/>
</dbReference>
<dbReference type="SMART" id="SM00173">
    <property type="entry name" value="RAS"/>
    <property type="match status" value="1"/>
</dbReference>
<name>A0A7J6UG54_PEROL</name>
<dbReference type="SMART" id="SM00175">
    <property type="entry name" value="RAB"/>
    <property type="match status" value="1"/>
</dbReference>
<dbReference type="InterPro" id="IPR001806">
    <property type="entry name" value="Small_GTPase"/>
</dbReference>
<evidence type="ECO:0000256" key="4">
    <source>
        <dbReference type="SAM" id="MobiDB-lite"/>
    </source>
</evidence>
<dbReference type="Pfam" id="PF00071">
    <property type="entry name" value="Ras"/>
    <property type="match status" value="1"/>
</dbReference>
<comment type="caution">
    <text evidence="3">Lacks conserved residue(s) required for the propagation of feature annotation.</text>
</comment>
<keyword evidence="2" id="KW-0342">GTP-binding</keyword>
<evidence type="ECO:0000313" key="7">
    <source>
        <dbReference type="Proteomes" id="UP000574390"/>
    </source>
</evidence>
<dbReference type="SUPFAM" id="SSF52540">
    <property type="entry name" value="P-loop containing nucleoside triphosphate hydrolases"/>
    <property type="match status" value="2"/>
</dbReference>
<dbReference type="AlphaFoldDB" id="A0A7J6UG54"/>
<dbReference type="InterPro" id="IPR020849">
    <property type="entry name" value="Small_GTPase_Ras-type"/>
</dbReference>
<dbReference type="PRINTS" id="PR00449">
    <property type="entry name" value="RASTRNSFRMNG"/>
</dbReference>
<dbReference type="GO" id="GO:0003777">
    <property type="term" value="F:microtubule motor activity"/>
    <property type="evidence" value="ECO:0007669"/>
    <property type="project" value="InterPro"/>
</dbReference>
<comment type="caution">
    <text evidence="6">The sequence shown here is derived from an EMBL/GenBank/DDBJ whole genome shotgun (WGS) entry which is preliminary data.</text>
</comment>
<organism evidence="6 7">
    <name type="scientific">Perkinsus olseni</name>
    <name type="common">Perkinsus atlanticus</name>
    <dbReference type="NCBI Taxonomy" id="32597"/>
    <lineage>
        <taxon>Eukaryota</taxon>
        <taxon>Sar</taxon>
        <taxon>Alveolata</taxon>
        <taxon>Perkinsozoa</taxon>
        <taxon>Perkinsea</taxon>
        <taxon>Perkinsida</taxon>
        <taxon>Perkinsidae</taxon>
        <taxon>Perkinsus</taxon>
    </lineage>
</organism>
<dbReference type="GO" id="GO:0005524">
    <property type="term" value="F:ATP binding"/>
    <property type="evidence" value="ECO:0007669"/>
    <property type="project" value="InterPro"/>
</dbReference>
<dbReference type="InterPro" id="IPR027417">
    <property type="entry name" value="P-loop_NTPase"/>
</dbReference>
<proteinExistence type="inferred from homology"/>
<dbReference type="PANTHER" id="PTHR24070">
    <property type="entry name" value="RAS, DI-RAS, AND RHEB FAMILY MEMBERS OF SMALL GTPASE SUPERFAMILY"/>
    <property type="match status" value="1"/>
</dbReference>
<dbReference type="GO" id="GO:0016020">
    <property type="term" value="C:membrane"/>
    <property type="evidence" value="ECO:0007669"/>
    <property type="project" value="InterPro"/>
</dbReference>
<sequence length="353" mass="38623">MAAETCPILRVTLLGMGGSGKTSLVNAFVNNTAVDAHSPTDHPTLYYKTVLSSGGPDEWSMVEIEDTYSSYRADGKTLSENSRMAPRNVKNFLGLKRRISDAEASIGRDQVDETVLPFGLAEAPKAGRYRPVSEGRMGFMIVFDSTSQESYEEALNIALLMEETFKRKRVRVRPVVYLVANKCDLNPDSSKYQQIAHTAELFAREQGMRSWRVSAKDFRQVGKLFREMVHDIREDPGLCPRRPTQSTPEGVDTDGERPSVCTQQGSGSNLAVLSIMPTAGSAASSTIDSINSSSSSSQNINVCIRVRPLTTSETLASGGSSTCITVDGERTVCIPSLSKAYTFDRVYDQDSDQ</sequence>
<feature type="domain" description="Kinesin motor" evidence="5">
    <location>
        <begin position="299"/>
        <end position="353"/>
    </location>
</feature>
<dbReference type="PROSITE" id="PS50067">
    <property type="entry name" value="KINESIN_MOTOR_2"/>
    <property type="match status" value="1"/>
</dbReference>
<dbReference type="GO" id="GO:0007018">
    <property type="term" value="P:microtubule-based movement"/>
    <property type="evidence" value="ECO:0007669"/>
    <property type="project" value="InterPro"/>
</dbReference>
<protein>
    <recommendedName>
        <fullName evidence="5">Kinesin motor domain-containing protein</fullName>
    </recommendedName>
</protein>
<evidence type="ECO:0000313" key="6">
    <source>
        <dbReference type="EMBL" id="KAF4756250.1"/>
    </source>
</evidence>
<dbReference type="Proteomes" id="UP000574390">
    <property type="component" value="Unassembled WGS sequence"/>
</dbReference>
<evidence type="ECO:0000256" key="2">
    <source>
        <dbReference type="ARBA" id="ARBA00023134"/>
    </source>
</evidence>
<dbReference type="GO" id="GO:0007165">
    <property type="term" value="P:signal transduction"/>
    <property type="evidence" value="ECO:0007669"/>
    <property type="project" value="InterPro"/>
</dbReference>
<dbReference type="GO" id="GO:0008017">
    <property type="term" value="F:microtubule binding"/>
    <property type="evidence" value="ECO:0007669"/>
    <property type="project" value="InterPro"/>
</dbReference>
<keyword evidence="1" id="KW-0547">Nucleotide-binding</keyword>
<comment type="similarity">
    <text evidence="3">Belongs to the TRAFAC class myosin-kinesin ATPase superfamily. Kinesin family.</text>
</comment>
<gene>
    <name evidence="6" type="ORF">FOZ62_030485</name>
</gene>
<feature type="non-terminal residue" evidence="6">
    <location>
        <position position="1"/>
    </location>
</feature>
<evidence type="ECO:0000256" key="1">
    <source>
        <dbReference type="ARBA" id="ARBA00022741"/>
    </source>
</evidence>
<dbReference type="InterPro" id="IPR036961">
    <property type="entry name" value="Kinesin_motor_dom_sf"/>
</dbReference>
<evidence type="ECO:0000259" key="5">
    <source>
        <dbReference type="PROSITE" id="PS50067"/>
    </source>
</evidence>
<dbReference type="Gene3D" id="3.40.850.10">
    <property type="entry name" value="Kinesin motor domain"/>
    <property type="match status" value="1"/>
</dbReference>
<dbReference type="EMBL" id="JABANM010000280">
    <property type="protein sequence ID" value="KAF4756250.1"/>
    <property type="molecule type" value="Genomic_DNA"/>
</dbReference>
<dbReference type="GO" id="GO:0005525">
    <property type="term" value="F:GTP binding"/>
    <property type="evidence" value="ECO:0007669"/>
    <property type="project" value="UniProtKB-KW"/>
</dbReference>
<dbReference type="InterPro" id="IPR001752">
    <property type="entry name" value="Kinesin_motor_dom"/>
</dbReference>
<reference evidence="6 7" key="1">
    <citation type="submission" date="2020-04" db="EMBL/GenBank/DDBJ databases">
        <title>Perkinsus olseni comparative genomics.</title>
        <authorList>
            <person name="Bogema D.R."/>
        </authorList>
    </citation>
    <scope>NUCLEOTIDE SEQUENCE [LARGE SCALE GENOMIC DNA]</scope>
    <source>
        <strain evidence="6">ATCC PRA-205</strain>
    </source>
</reference>
<feature type="region of interest" description="Disordered" evidence="4">
    <location>
        <begin position="236"/>
        <end position="263"/>
    </location>
</feature>
<dbReference type="PROSITE" id="PS51419">
    <property type="entry name" value="RAB"/>
    <property type="match status" value="1"/>
</dbReference>